<feature type="transmembrane region" description="Helical" evidence="8">
    <location>
        <begin position="76"/>
        <end position="97"/>
    </location>
</feature>
<dbReference type="RefSeq" id="WP_080919390.1">
    <property type="nucleotide sequence ID" value="NZ_MDET01000012.1"/>
</dbReference>
<evidence type="ECO:0000256" key="1">
    <source>
        <dbReference type="ARBA" id="ARBA00004429"/>
    </source>
</evidence>
<keyword evidence="6 8" id="KW-1133">Transmembrane helix</keyword>
<evidence type="ECO:0000256" key="5">
    <source>
        <dbReference type="ARBA" id="ARBA00022692"/>
    </source>
</evidence>
<feature type="transmembrane region" description="Helical" evidence="8">
    <location>
        <begin position="109"/>
        <end position="131"/>
    </location>
</feature>
<dbReference type="NCBIfam" id="TIGR01620">
    <property type="entry name" value="hyp_HI0043"/>
    <property type="match status" value="1"/>
</dbReference>
<gene>
    <name evidence="10" type="ORF">BFN67_02730</name>
</gene>
<dbReference type="OrthoDB" id="9816060at2"/>
<evidence type="ECO:0000256" key="7">
    <source>
        <dbReference type="ARBA" id="ARBA00023136"/>
    </source>
</evidence>
<dbReference type="InterPro" id="IPR021147">
    <property type="entry name" value="DUF697"/>
</dbReference>
<dbReference type="PANTHER" id="PTHR39342">
    <property type="entry name" value="UPF0283 MEMBRANE PROTEIN YCJF"/>
    <property type="match status" value="1"/>
</dbReference>
<name>A0A1V8RS63_9HYPH</name>
<dbReference type="STRING" id="1873176.BFN67_02730"/>
<evidence type="ECO:0000256" key="8">
    <source>
        <dbReference type="HAMAP-Rule" id="MF_01085"/>
    </source>
</evidence>
<evidence type="ECO:0000256" key="9">
    <source>
        <dbReference type="SAM" id="MobiDB-lite"/>
    </source>
</evidence>
<dbReference type="AlphaFoldDB" id="A0A1V8RS63"/>
<comment type="caution">
    <text evidence="10">The sequence shown here is derived from an EMBL/GenBank/DDBJ whole genome shotgun (WGS) entry which is preliminary data.</text>
</comment>
<evidence type="ECO:0000256" key="6">
    <source>
        <dbReference type="ARBA" id="ARBA00022989"/>
    </source>
</evidence>
<keyword evidence="7 8" id="KW-0472">Membrane</keyword>
<dbReference type="EMBL" id="MDET01000012">
    <property type="protein sequence ID" value="OQM75839.1"/>
    <property type="molecule type" value="Genomic_DNA"/>
</dbReference>
<proteinExistence type="inferred from homology"/>
<keyword evidence="11" id="KW-1185">Reference proteome</keyword>
<dbReference type="HAMAP" id="MF_01085">
    <property type="entry name" value="UPF0283"/>
    <property type="match status" value="1"/>
</dbReference>
<keyword evidence="4" id="KW-0997">Cell inner membrane</keyword>
<comment type="subcellular location">
    <subcellularLocation>
        <location evidence="1">Cell inner membrane</location>
        <topology evidence="1">Multi-pass membrane protein</topology>
    </subcellularLocation>
    <subcellularLocation>
        <location evidence="8">Cell membrane</location>
        <topology evidence="8">Multi-pass membrane protein</topology>
    </subcellularLocation>
</comment>
<reference evidence="10 11" key="1">
    <citation type="journal article" date="2016" name="Int. J. Syst. Evol. Microbiol.">
        <title>Pseudaminobacter manganicus sp. nov., isolated from sludge of a manganese mine.</title>
        <authorList>
            <person name="Li J."/>
            <person name="Huang J."/>
            <person name="Liao S."/>
            <person name="Wang G."/>
        </authorList>
    </citation>
    <scope>NUCLEOTIDE SEQUENCE [LARGE SCALE GENOMIC DNA]</scope>
    <source>
        <strain evidence="10 11">JH-7</strain>
    </source>
</reference>
<dbReference type="InterPro" id="IPR006507">
    <property type="entry name" value="UPF0283"/>
</dbReference>
<keyword evidence="5 8" id="KW-0812">Transmembrane</keyword>
<evidence type="ECO:0000313" key="10">
    <source>
        <dbReference type="EMBL" id="OQM75839.1"/>
    </source>
</evidence>
<dbReference type="PANTHER" id="PTHR39342:SF1">
    <property type="entry name" value="UPF0283 MEMBRANE PROTEIN YCJF"/>
    <property type="match status" value="1"/>
</dbReference>
<evidence type="ECO:0000256" key="4">
    <source>
        <dbReference type="ARBA" id="ARBA00022519"/>
    </source>
</evidence>
<dbReference type="Proteomes" id="UP000191905">
    <property type="component" value="Unassembled WGS sequence"/>
</dbReference>
<comment type="similarity">
    <text evidence="2 8">Belongs to the UPF0283 family.</text>
</comment>
<evidence type="ECO:0000313" key="11">
    <source>
        <dbReference type="Proteomes" id="UP000191905"/>
    </source>
</evidence>
<accession>A0A1V8RS63</accession>
<dbReference type="Pfam" id="PF05128">
    <property type="entry name" value="DUF697"/>
    <property type="match status" value="1"/>
</dbReference>
<dbReference type="GO" id="GO:0005886">
    <property type="term" value="C:plasma membrane"/>
    <property type="evidence" value="ECO:0007669"/>
    <property type="project" value="UniProtKB-SubCell"/>
</dbReference>
<keyword evidence="3 8" id="KW-1003">Cell membrane</keyword>
<feature type="region of interest" description="Disordered" evidence="9">
    <location>
        <begin position="1"/>
        <end position="42"/>
    </location>
</feature>
<sequence length="364" mass="38660">MSVSREPAAFPLAPKTEEPATLAGAKSSSPSQPRRKPVAVSPQRVTAIPDAVDVFDELDTALTEPPPATVARRRSLIGTIFFGAVGVLVSLAIGLWTDSLIRDLFAREPWLGWLALAMAGIALLALVVILAREFIAIARLAEVEKLQRRALDAVARDDGKAARAVVQELSSFVASKPETAAGRRALADLGEEIIDGGDLIRLAETEILAPLDTRARQIILDAAKRVSLVTAVSPRALVDVAYVVFEAGRLIRRLSELYGGKPGTLGFFRLARSVLAHLAVTGSIAMGDSVVQQLVGHGLAARLSAKLGEGVVNGMMTARIGIAAMETARPLPFTALKRPRMSDFLSTLTSFASRKGKEKPADGH</sequence>
<organism evidence="10 11">
    <name type="scientific">Manganibacter manganicus</name>
    <dbReference type="NCBI Taxonomy" id="1873176"/>
    <lineage>
        <taxon>Bacteria</taxon>
        <taxon>Pseudomonadati</taxon>
        <taxon>Pseudomonadota</taxon>
        <taxon>Alphaproteobacteria</taxon>
        <taxon>Hyphomicrobiales</taxon>
        <taxon>Phyllobacteriaceae</taxon>
        <taxon>Manganibacter</taxon>
    </lineage>
</organism>
<evidence type="ECO:0000256" key="3">
    <source>
        <dbReference type="ARBA" id="ARBA00022475"/>
    </source>
</evidence>
<protein>
    <recommendedName>
        <fullName evidence="8">UPF0283 membrane protein BFN67_02730</fullName>
    </recommendedName>
</protein>
<evidence type="ECO:0000256" key="2">
    <source>
        <dbReference type="ARBA" id="ARBA00008255"/>
    </source>
</evidence>